<comment type="caution">
    <text evidence="2">The sequence shown here is derived from an EMBL/GenBank/DDBJ whole genome shotgun (WGS) entry which is preliminary data.</text>
</comment>
<accession>A0A1E3VRZ9</accession>
<gene>
    <name evidence="2" type="ORF">AUC70_15545</name>
</gene>
<dbReference type="STRING" id="1774970.AUC70_15545"/>
<feature type="signal peptide" evidence="1">
    <location>
        <begin position="1"/>
        <end position="26"/>
    </location>
</feature>
<dbReference type="EMBL" id="LPWE01000005">
    <property type="protein sequence ID" value="ODR96300.1"/>
    <property type="molecule type" value="Genomic_DNA"/>
</dbReference>
<name>A0A1E3VRZ9_9HYPH</name>
<evidence type="ECO:0000256" key="1">
    <source>
        <dbReference type="SAM" id="SignalP"/>
    </source>
</evidence>
<feature type="chain" id="PRO_5009138663" description="3-keto-disaccharide hydrolase domain-containing protein" evidence="1">
    <location>
        <begin position="27"/>
        <end position="207"/>
    </location>
</feature>
<protein>
    <recommendedName>
        <fullName evidence="4">3-keto-disaccharide hydrolase domain-containing protein</fullName>
    </recommendedName>
</protein>
<organism evidence="2 3">
    <name type="scientific">Methyloceanibacter stevinii</name>
    <dbReference type="NCBI Taxonomy" id="1774970"/>
    <lineage>
        <taxon>Bacteria</taxon>
        <taxon>Pseudomonadati</taxon>
        <taxon>Pseudomonadota</taxon>
        <taxon>Alphaproteobacteria</taxon>
        <taxon>Hyphomicrobiales</taxon>
        <taxon>Hyphomicrobiaceae</taxon>
        <taxon>Methyloceanibacter</taxon>
    </lineage>
</organism>
<evidence type="ECO:0000313" key="2">
    <source>
        <dbReference type="EMBL" id="ODR96300.1"/>
    </source>
</evidence>
<dbReference type="Proteomes" id="UP000094172">
    <property type="component" value="Unassembled WGS sequence"/>
</dbReference>
<dbReference type="RefSeq" id="WP_069443630.1">
    <property type="nucleotide sequence ID" value="NZ_LPWE01000005.1"/>
</dbReference>
<evidence type="ECO:0000313" key="3">
    <source>
        <dbReference type="Proteomes" id="UP000094172"/>
    </source>
</evidence>
<reference evidence="2 3" key="1">
    <citation type="journal article" date="2016" name="Environ. Microbiol.">
        <title>New Methyloceanibacter diversity from North Sea sediments includes methanotroph containing solely the soluble methane monooxygenase.</title>
        <authorList>
            <person name="Vekeman B."/>
            <person name="Kerckhof F.M."/>
            <person name="Cremers G."/>
            <person name="de Vos P."/>
            <person name="Vandamme P."/>
            <person name="Boon N."/>
            <person name="Op den Camp H.J."/>
            <person name="Heylen K."/>
        </authorList>
    </citation>
    <scope>NUCLEOTIDE SEQUENCE [LARGE SCALE GENOMIC DNA]</scope>
    <source>
        <strain evidence="2 3">R-67176</strain>
    </source>
</reference>
<dbReference type="PROSITE" id="PS51257">
    <property type="entry name" value="PROKAR_LIPOPROTEIN"/>
    <property type="match status" value="1"/>
</dbReference>
<dbReference type="Gene3D" id="2.60.120.560">
    <property type="entry name" value="Exo-inulinase, domain 1"/>
    <property type="match status" value="1"/>
</dbReference>
<dbReference type="AlphaFoldDB" id="A0A1E3VRZ9"/>
<proteinExistence type="predicted"/>
<sequence>MSSSFSRFAGLLVALTVLVAGHGAFAACDPETALYEDEFDFLDVSWGSADDSILINDDALQIRGSGGVVNLETKTKAADVCVDVTIEEAEKVSDSPAGVVFWWQDWQNYYAVFVWSDGWIEVRRMEDGESKTLFTQETDALNAGAGAVNNIELTLQPKDATLIVNGTEVRRFKAKRPKDGGAVGLYGISPDGAPATFSFDNLIVNAR</sequence>
<keyword evidence="3" id="KW-1185">Reference proteome</keyword>
<keyword evidence="1" id="KW-0732">Signal</keyword>
<evidence type="ECO:0008006" key="4">
    <source>
        <dbReference type="Google" id="ProtNLM"/>
    </source>
</evidence>